<dbReference type="RefSeq" id="WP_203946999.1">
    <property type="nucleotide sequence ID" value="NZ_BOOR01000042.1"/>
</dbReference>
<evidence type="ECO:0000313" key="1">
    <source>
        <dbReference type="EMBL" id="GII56858.1"/>
    </source>
</evidence>
<dbReference type="Proteomes" id="UP000605992">
    <property type="component" value="Unassembled WGS sequence"/>
</dbReference>
<reference evidence="1" key="1">
    <citation type="submission" date="2021-01" db="EMBL/GenBank/DDBJ databases">
        <title>Whole genome shotgun sequence of Planotetraspora thailandica NBRC 104271.</title>
        <authorList>
            <person name="Komaki H."/>
            <person name="Tamura T."/>
        </authorList>
    </citation>
    <scope>NUCLEOTIDE SEQUENCE</scope>
    <source>
        <strain evidence="1">NBRC 104271</strain>
    </source>
</reference>
<protein>
    <recommendedName>
        <fullName evidence="3">GDYXXLXY domain-containing protein</fullName>
    </recommendedName>
</protein>
<gene>
    <name evidence="1" type="ORF">Pth03_52470</name>
</gene>
<proteinExistence type="predicted"/>
<name>A0A8J3V515_9ACTN</name>
<dbReference type="Pfam" id="PF14345">
    <property type="entry name" value="GDYXXLXY"/>
    <property type="match status" value="1"/>
</dbReference>
<sequence length="161" mass="16986">MTSRPVFLSRPVLVAAALILQAVLLVAAVAPRLSARMTGTEYQLAVGLVDPIDPLRGAYAHLDYPGLPRADGQSQGRVYVPLARDDGLWSGSSIVRQRPASGPYIACESAGYGWLSCGIDSLFLPQDEAALVQNQLAGNRMAAVVKIDADGNAAVVRLASR</sequence>
<comment type="caution">
    <text evidence="1">The sequence shown here is derived from an EMBL/GenBank/DDBJ whole genome shotgun (WGS) entry which is preliminary data.</text>
</comment>
<organism evidence="1 2">
    <name type="scientific">Planotetraspora thailandica</name>
    <dbReference type="NCBI Taxonomy" id="487172"/>
    <lineage>
        <taxon>Bacteria</taxon>
        <taxon>Bacillati</taxon>
        <taxon>Actinomycetota</taxon>
        <taxon>Actinomycetes</taxon>
        <taxon>Streptosporangiales</taxon>
        <taxon>Streptosporangiaceae</taxon>
        <taxon>Planotetraspora</taxon>
    </lineage>
</organism>
<dbReference type="InterPro" id="IPR025833">
    <property type="entry name" value="GDYXXLXY"/>
</dbReference>
<keyword evidence="2" id="KW-1185">Reference proteome</keyword>
<dbReference type="AlphaFoldDB" id="A0A8J3V515"/>
<evidence type="ECO:0008006" key="3">
    <source>
        <dbReference type="Google" id="ProtNLM"/>
    </source>
</evidence>
<dbReference type="EMBL" id="BOOR01000042">
    <property type="protein sequence ID" value="GII56858.1"/>
    <property type="molecule type" value="Genomic_DNA"/>
</dbReference>
<accession>A0A8J3V515</accession>
<evidence type="ECO:0000313" key="2">
    <source>
        <dbReference type="Proteomes" id="UP000605992"/>
    </source>
</evidence>